<reference evidence="8 9" key="1">
    <citation type="submission" date="2024-03" db="EMBL/GenBank/DDBJ databases">
        <title>Draft genome sequence of Klenkia sp. LSe6-5.</title>
        <authorList>
            <person name="Duangmal K."/>
            <person name="Chantavorakit T."/>
        </authorList>
    </citation>
    <scope>NUCLEOTIDE SEQUENCE [LARGE SCALE GENOMIC DNA]</scope>
    <source>
        <strain evidence="8 9">LSe6-5</strain>
    </source>
</reference>
<feature type="compositionally biased region" description="Gly residues" evidence="5">
    <location>
        <begin position="450"/>
        <end position="461"/>
    </location>
</feature>
<dbReference type="InterPro" id="IPR020846">
    <property type="entry name" value="MFS_dom"/>
</dbReference>
<dbReference type="InterPro" id="IPR036259">
    <property type="entry name" value="MFS_trans_sf"/>
</dbReference>
<dbReference type="Gene3D" id="1.20.1250.20">
    <property type="entry name" value="MFS general substrate transporter like domains"/>
    <property type="match status" value="1"/>
</dbReference>
<evidence type="ECO:0000256" key="1">
    <source>
        <dbReference type="ARBA" id="ARBA00004651"/>
    </source>
</evidence>
<protein>
    <submittedName>
        <fullName evidence="8">MFS transporter</fullName>
    </submittedName>
</protein>
<feature type="transmembrane region" description="Helical" evidence="6">
    <location>
        <begin position="111"/>
        <end position="129"/>
    </location>
</feature>
<accession>A0ABU8DY60</accession>
<name>A0ABU8DY60_9ACTN</name>
<feature type="region of interest" description="Disordered" evidence="5">
    <location>
        <begin position="450"/>
        <end position="482"/>
    </location>
</feature>
<comment type="caution">
    <text evidence="8">The sequence shown here is derived from an EMBL/GenBank/DDBJ whole genome shotgun (WGS) entry which is preliminary data.</text>
</comment>
<evidence type="ECO:0000313" key="9">
    <source>
        <dbReference type="Proteomes" id="UP001361570"/>
    </source>
</evidence>
<feature type="transmembrane region" description="Helical" evidence="6">
    <location>
        <begin position="136"/>
        <end position="159"/>
    </location>
</feature>
<dbReference type="PROSITE" id="PS50850">
    <property type="entry name" value="MFS"/>
    <property type="match status" value="1"/>
</dbReference>
<evidence type="ECO:0000256" key="2">
    <source>
        <dbReference type="ARBA" id="ARBA00022692"/>
    </source>
</evidence>
<dbReference type="EMBL" id="JBAPLU010000026">
    <property type="protein sequence ID" value="MEI4273779.1"/>
    <property type="molecule type" value="Genomic_DNA"/>
</dbReference>
<feature type="transmembrane region" description="Helical" evidence="6">
    <location>
        <begin position="46"/>
        <end position="67"/>
    </location>
</feature>
<keyword evidence="9" id="KW-1185">Reference proteome</keyword>
<feature type="transmembrane region" description="Helical" evidence="6">
    <location>
        <begin position="165"/>
        <end position="184"/>
    </location>
</feature>
<proteinExistence type="predicted"/>
<comment type="subcellular location">
    <subcellularLocation>
        <location evidence="1">Cell membrane</location>
        <topology evidence="1">Multi-pass membrane protein</topology>
    </subcellularLocation>
</comment>
<feature type="transmembrane region" description="Helical" evidence="6">
    <location>
        <begin position="323"/>
        <end position="346"/>
    </location>
</feature>
<evidence type="ECO:0000313" key="8">
    <source>
        <dbReference type="EMBL" id="MEI4273779.1"/>
    </source>
</evidence>
<gene>
    <name evidence="8" type="ORF">TEK04_18820</name>
</gene>
<keyword evidence="2 6" id="KW-0812">Transmembrane</keyword>
<dbReference type="PANTHER" id="PTHR23501">
    <property type="entry name" value="MAJOR FACILITATOR SUPERFAMILY"/>
    <property type="match status" value="1"/>
</dbReference>
<sequence length="482" mass="47492">MSGPGVFDRRHRSTTTGLLVLVTFVAFEAMAVATAMPTAVAELDGLAWYGWPFTAFLVAQVVGMVVGGEVGDRRGPRTALLGGVAVFALGLLAAGLAADMALFVAGRAVQGLGGGLIAVSLYVVAGAAYDPRMRPALFGALSAAWVVPALVGPLVAGLVTATATWRLVFLGILPLVAVGLGLVLPALRALGIPTGASTPDRSRPWWAVLSGVGVGTLQYAGQRLDLLAVPLAVVGLAALVVGLRGLLPRGTGRAARGLPSVVASRGLLAGAFFGVESLIPFSLTTLHGYPATAAGVPLTAAALGWSTASALQGRRPDLSRVRLLQAGFVLVVVGVAGTALVAVPGLHGWATYGTWAVAGVGMGLGMSSVGVLLLDQSPAHRRGADSASLQIADVTGSAVCIGAVGVLLAAASAGSLPLTGSVLAAVAGLSLVAAVGVLVAGRCHPVDGGVDGGVGGEADGEVGGRADDGAGPHPGATTLATS</sequence>
<dbReference type="PANTHER" id="PTHR23501:SF154">
    <property type="entry name" value="MULTIDRUG-EFFLUX TRANSPORTER RV1634-RELATED"/>
    <property type="match status" value="1"/>
</dbReference>
<feature type="transmembrane region" description="Helical" evidence="6">
    <location>
        <begin position="267"/>
        <end position="286"/>
    </location>
</feature>
<feature type="transmembrane region" description="Helical" evidence="6">
    <location>
        <begin position="18"/>
        <end position="40"/>
    </location>
</feature>
<feature type="transmembrane region" description="Helical" evidence="6">
    <location>
        <begin position="227"/>
        <end position="247"/>
    </location>
</feature>
<feature type="transmembrane region" description="Helical" evidence="6">
    <location>
        <begin position="79"/>
        <end position="105"/>
    </location>
</feature>
<dbReference type="Proteomes" id="UP001361570">
    <property type="component" value="Unassembled WGS sequence"/>
</dbReference>
<keyword evidence="4 6" id="KW-0472">Membrane</keyword>
<evidence type="ECO:0000256" key="5">
    <source>
        <dbReference type="SAM" id="MobiDB-lite"/>
    </source>
</evidence>
<dbReference type="SUPFAM" id="SSF103473">
    <property type="entry name" value="MFS general substrate transporter"/>
    <property type="match status" value="1"/>
</dbReference>
<dbReference type="PRINTS" id="PR01036">
    <property type="entry name" value="TCRTETB"/>
</dbReference>
<dbReference type="InterPro" id="IPR011701">
    <property type="entry name" value="MFS"/>
</dbReference>
<evidence type="ECO:0000256" key="3">
    <source>
        <dbReference type="ARBA" id="ARBA00022989"/>
    </source>
</evidence>
<keyword evidence="3 6" id="KW-1133">Transmembrane helix</keyword>
<dbReference type="Pfam" id="PF07690">
    <property type="entry name" value="MFS_1"/>
    <property type="match status" value="1"/>
</dbReference>
<feature type="transmembrane region" description="Helical" evidence="6">
    <location>
        <begin position="352"/>
        <end position="374"/>
    </location>
</feature>
<dbReference type="RefSeq" id="WP_336405895.1">
    <property type="nucleotide sequence ID" value="NZ_JBAPLU010000026.1"/>
</dbReference>
<feature type="transmembrane region" description="Helical" evidence="6">
    <location>
        <begin position="394"/>
        <end position="416"/>
    </location>
</feature>
<feature type="transmembrane region" description="Helical" evidence="6">
    <location>
        <begin position="292"/>
        <end position="311"/>
    </location>
</feature>
<organism evidence="8 9">
    <name type="scientific">Klenkia sesuvii</name>
    <dbReference type="NCBI Taxonomy" id="3103137"/>
    <lineage>
        <taxon>Bacteria</taxon>
        <taxon>Bacillati</taxon>
        <taxon>Actinomycetota</taxon>
        <taxon>Actinomycetes</taxon>
        <taxon>Geodermatophilales</taxon>
        <taxon>Geodermatophilaceae</taxon>
        <taxon>Klenkia</taxon>
    </lineage>
</organism>
<feature type="domain" description="Major facilitator superfamily (MFS) profile" evidence="7">
    <location>
        <begin position="14"/>
        <end position="442"/>
    </location>
</feature>
<evidence type="ECO:0000259" key="7">
    <source>
        <dbReference type="PROSITE" id="PS50850"/>
    </source>
</evidence>
<feature type="transmembrane region" description="Helical" evidence="6">
    <location>
        <begin position="422"/>
        <end position="440"/>
    </location>
</feature>
<evidence type="ECO:0000256" key="6">
    <source>
        <dbReference type="SAM" id="Phobius"/>
    </source>
</evidence>
<evidence type="ECO:0000256" key="4">
    <source>
        <dbReference type="ARBA" id="ARBA00023136"/>
    </source>
</evidence>
<feature type="transmembrane region" description="Helical" evidence="6">
    <location>
        <begin position="205"/>
        <end position="221"/>
    </location>
</feature>